<proteinExistence type="predicted"/>
<gene>
    <name evidence="2" type="ORF">g.18277</name>
</gene>
<name>A0A1D2A952_AUXPR</name>
<dbReference type="AlphaFoldDB" id="A0A1D2A952"/>
<feature type="region of interest" description="Disordered" evidence="1">
    <location>
        <begin position="331"/>
        <end position="350"/>
    </location>
</feature>
<reference evidence="2" key="1">
    <citation type="submission" date="2015-08" db="EMBL/GenBank/DDBJ databases">
        <authorList>
            <person name="Babu N.S."/>
            <person name="Beckwith C.J."/>
            <person name="Beseler K.G."/>
            <person name="Brison A."/>
            <person name="Carone J.V."/>
            <person name="Caskin T.P."/>
            <person name="Diamond M."/>
            <person name="Durham M.E."/>
            <person name="Foxe J.M."/>
            <person name="Go M."/>
            <person name="Henderson B.A."/>
            <person name="Jones I.B."/>
            <person name="McGettigan J.A."/>
            <person name="Micheletti S.J."/>
            <person name="Nasrallah M.E."/>
            <person name="Ortiz D."/>
            <person name="Piller C.R."/>
            <person name="Privatt S.R."/>
            <person name="Schneider S.L."/>
            <person name="Sharp S."/>
            <person name="Smith T.C."/>
            <person name="Stanton J.D."/>
            <person name="Ullery H.E."/>
            <person name="Wilson R.J."/>
            <person name="Serrano M.G."/>
            <person name="Buck G."/>
            <person name="Lee V."/>
            <person name="Wang Y."/>
            <person name="Carvalho R."/>
            <person name="Voegtly L."/>
            <person name="Shi R."/>
            <person name="Duckworth R."/>
            <person name="Johnson A."/>
            <person name="Loviza R."/>
            <person name="Walstead R."/>
            <person name="Shah Z."/>
            <person name="Kiflezghi M."/>
            <person name="Wade K."/>
            <person name="Ball S.L."/>
            <person name="Bradley K.W."/>
            <person name="Asai D.J."/>
            <person name="Bowman C.A."/>
            <person name="Russell D.A."/>
            <person name="Pope W.H."/>
            <person name="Jacobs-Sera D."/>
            <person name="Hendrix R.W."/>
            <person name="Hatfull G.F."/>
        </authorList>
    </citation>
    <scope>NUCLEOTIDE SEQUENCE</scope>
</reference>
<dbReference type="EMBL" id="GDKF01002876">
    <property type="protein sequence ID" value="JAT75746.1"/>
    <property type="molecule type" value="Transcribed_RNA"/>
</dbReference>
<sequence length="375" mass="41589">MGDMWQGQVLRAKVSGPDPYCMGRLHTPDSSVLQGRTSRSHMQTFDMIYVASSAASLLRGGQGSVTPAPATSAHAPQLTSLRRYARFCDFTPFLPHGRCQQRGGRAPRAESVSLVSDRDPLYLDDAIVPQADQEELLSKYQFFPMDSYVFQVPKDEEGRLDLAGTVMLHRGTGEKGPPEVLGRLPEAPTRFRDLPWDSEFLGNKLEKQAPQTWVWATYLVGFAAGDAPGLDLGCVYRLDGMRGRIEQCRVQRFAAPDTPPRQLLLRIRRDGAVILDTKVSAPTPVEIVEAHLAGLVMPSRLEVMHGGVPVSETWFDPSLAAAMAEMEDTDPSLKDHIVPGENPEYDDDSMRDFMTEFDDEMDDDVDDFDSPAIDM</sequence>
<evidence type="ECO:0000313" key="2">
    <source>
        <dbReference type="EMBL" id="JAT75746.1"/>
    </source>
</evidence>
<evidence type="ECO:0000256" key="1">
    <source>
        <dbReference type="SAM" id="MobiDB-lite"/>
    </source>
</evidence>
<accession>A0A1D2A952</accession>
<organism evidence="2">
    <name type="scientific">Auxenochlorella protothecoides</name>
    <name type="common">Green microalga</name>
    <name type="synonym">Chlorella protothecoides</name>
    <dbReference type="NCBI Taxonomy" id="3075"/>
    <lineage>
        <taxon>Eukaryota</taxon>
        <taxon>Viridiplantae</taxon>
        <taxon>Chlorophyta</taxon>
        <taxon>core chlorophytes</taxon>
        <taxon>Trebouxiophyceae</taxon>
        <taxon>Chlorellales</taxon>
        <taxon>Chlorellaceae</taxon>
        <taxon>Auxenochlorella</taxon>
    </lineage>
</organism>
<protein>
    <submittedName>
        <fullName evidence="2">Uncharacterized protein</fullName>
    </submittedName>
</protein>